<dbReference type="EMBL" id="JAYMFH010000003">
    <property type="protein sequence ID" value="MEC4294356.1"/>
    <property type="molecule type" value="Genomic_DNA"/>
</dbReference>
<gene>
    <name evidence="1" type="ORF">VJ920_03410</name>
</gene>
<name>A0ABU6IWY5_9ACTN</name>
<accession>A0ABU6IWY5</accession>
<evidence type="ECO:0000313" key="2">
    <source>
        <dbReference type="Proteomes" id="UP001343724"/>
    </source>
</evidence>
<comment type="caution">
    <text evidence="1">The sequence shown here is derived from an EMBL/GenBank/DDBJ whole genome shotgun (WGS) entry which is preliminary data.</text>
</comment>
<protein>
    <recommendedName>
        <fullName evidence="3">Head-to-tail stopper</fullName>
    </recommendedName>
</protein>
<evidence type="ECO:0008006" key="3">
    <source>
        <dbReference type="Google" id="ProtNLM"/>
    </source>
</evidence>
<proteinExistence type="predicted"/>
<organism evidence="1 2">
    <name type="scientific">Adlercreutzia shanghongiae</name>
    <dbReference type="NCBI Taxonomy" id="3111773"/>
    <lineage>
        <taxon>Bacteria</taxon>
        <taxon>Bacillati</taxon>
        <taxon>Actinomycetota</taxon>
        <taxon>Coriobacteriia</taxon>
        <taxon>Eggerthellales</taxon>
        <taxon>Eggerthellaceae</taxon>
        <taxon>Adlercreutzia</taxon>
    </lineage>
</organism>
<dbReference type="RefSeq" id="WP_326439625.1">
    <property type="nucleotide sequence ID" value="NZ_JAYMFH010000003.1"/>
</dbReference>
<evidence type="ECO:0000313" key="1">
    <source>
        <dbReference type="EMBL" id="MEC4294356.1"/>
    </source>
</evidence>
<sequence length="108" mass="11375">MRGEAVLVAVSCGSETDALGDEVPQTRAVEVGNVLVAPGAASGTGGDNRPDGRWERYTLYLPEDWDGDVSGGTVTVRGTVCRVVGVPAHWPDSPTGWRWVVEVEATHG</sequence>
<reference evidence="1 2" key="1">
    <citation type="submission" date="2024-01" db="EMBL/GenBank/DDBJ databases">
        <title>novel species in genus Adlercreutzia.</title>
        <authorList>
            <person name="Liu X."/>
        </authorList>
    </citation>
    <scope>NUCLEOTIDE SEQUENCE [LARGE SCALE GENOMIC DNA]</scope>
    <source>
        <strain evidence="1 2">R22</strain>
    </source>
</reference>
<keyword evidence="2" id="KW-1185">Reference proteome</keyword>
<dbReference type="Proteomes" id="UP001343724">
    <property type="component" value="Unassembled WGS sequence"/>
</dbReference>